<sequence length="69" mass="7513">MIDTATPSYTSFNGHKRIASGSLPINALAVKHGAAKFRQQPSAWTTDVRDDARYLAYPLPLVEVPSLAQ</sequence>
<dbReference type="Proteomes" id="UP001549320">
    <property type="component" value="Unassembled WGS sequence"/>
</dbReference>
<organism evidence="1 2">
    <name type="scientific">Ottowia thiooxydans</name>
    <dbReference type="NCBI Taxonomy" id="219182"/>
    <lineage>
        <taxon>Bacteria</taxon>
        <taxon>Pseudomonadati</taxon>
        <taxon>Pseudomonadota</taxon>
        <taxon>Betaproteobacteria</taxon>
        <taxon>Burkholderiales</taxon>
        <taxon>Comamonadaceae</taxon>
        <taxon>Ottowia</taxon>
    </lineage>
</organism>
<dbReference type="RefSeq" id="WP_354446541.1">
    <property type="nucleotide sequence ID" value="NZ_JBEPSH010000008.1"/>
</dbReference>
<protein>
    <recommendedName>
        <fullName evidence="3">Transposase</fullName>
    </recommendedName>
</protein>
<comment type="caution">
    <text evidence="1">The sequence shown here is derived from an EMBL/GenBank/DDBJ whole genome shotgun (WGS) entry which is preliminary data.</text>
</comment>
<reference evidence="1 2" key="1">
    <citation type="submission" date="2024-06" db="EMBL/GenBank/DDBJ databases">
        <title>Sorghum-associated microbial communities from plants grown in Nebraska, USA.</title>
        <authorList>
            <person name="Schachtman D."/>
        </authorList>
    </citation>
    <scope>NUCLEOTIDE SEQUENCE [LARGE SCALE GENOMIC DNA]</scope>
    <source>
        <strain evidence="1 2">2709</strain>
    </source>
</reference>
<evidence type="ECO:0008006" key="3">
    <source>
        <dbReference type="Google" id="ProtNLM"/>
    </source>
</evidence>
<name>A0ABV2QCY5_9BURK</name>
<evidence type="ECO:0000313" key="1">
    <source>
        <dbReference type="EMBL" id="MET4578894.1"/>
    </source>
</evidence>
<dbReference type="EMBL" id="JBEPSH010000008">
    <property type="protein sequence ID" value="MET4578894.1"/>
    <property type="molecule type" value="Genomic_DNA"/>
</dbReference>
<accession>A0ABV2QCY5</accession>
<proteinExistence type="predicted"/>
<gene>
    <name evidence="1" type="ORF">ABIE13_004017</name>
</gene>
<keyword evidence="2" id="KW-1185">Reference proteome</keyword>
<evidence type="ECO:0000313" key="2">
    <source>
        <dbReference type="Proteomes" id="UP001549320"/>
    </source>
</evidence>